<protein>
    <submittedName>
        <fullName evidence="4">Uncharacterized domain 1-containing protein</fullName>
    </submittedName>
</protein>
<keyword evidence="5" id="KW-1185">Reference proteome</keyword>
<dbReference type="PANTHER" id="PTHR21660:SF1">
    <property type="entry name" value="ACYL-COENZYME A THIOESTERASE 13"/>
    <property type="match status" value="1"/>
</dbReference>
<evidence type="ECO:0000313" key="4">
    <source>
        <dbReference type="EMBL" id="SHN56278.1"/>
    </source>
</evidence>
<dbReference type="NCBIfam" id="TIGR00369">
    <property type="entry name" value="unchar_dom_1"/>
    <property type="match status" value="1"/>
</dbReference>
<dbReference type="AlphaFoldDB" id="A0A1M7SCR8"/>
<gene>
    <name evidence="4" type="ORF">SAMN02745728_00771</name>
</gene>
<dbReference type="SUPFAM" id="SSF54637">
    <property type="entry name" value="Thioesterase/thiol ester dehydrase-isomerase"/>
    <property type="match status" value="1"/>
</dbReference>
<sequence>MQTYLEDVVKTPQSVNPLLNTLGVKIVELSDKKAIFSLKVCENLAQGAGNLAGGILATIADEAMAHVLLKALDGHKQIVTTNLNVSFLRAVRQGLITCEAIVLKKGRSVAFVEAKIYNDEKELISTATATFHISQIK</sequence>
<dbReference type="Pfam" id="PF03061">
    <property type="entry name" value="4HBT"/>
    <property type="match status" value="1"/>
</dbReference>
<dbReference type="InterPro" id="IPR029069">
    <property type="entry name" value="HotDog_dom_sf"/>
</dbReference>
<feature type="domain" description="Thioesterase" evidence="3">
    <location>
        <begin position="49"/>
        <end position="123"/>
    </location>
</feature>
<evidence type="ECO:0000259" key="3">
    <source>
        <dbReference type="Pfam" id="PF03061"/>
    </source>
</evidence>
<name>A0A1M7SCR8_9BACT</name>
<dbReference type="GO" id="GO:0047617">
    <property type="term" value="F:fatty acyl-CoA hydrolase activity"/>
    <property type="evidence" value="ECO:0007669"/>
    <property type="project" value="InterPro"/>
</dbReference>
<evidence type="ECO:0000256" key="2">
    <source>
        <dbReference type="ARBA" id="ARBA00022801"/>
    </source>
</evidence>
<reference evidence="4 5" key="1">
    <citation type="submission" date="2016-12" db="EMBL/GenBank/DDBJ databases">
        <authorList>
            <person name="Song W.-J."/>
            <person name="Kurnit D.M."/>
        </authorList>
    </citation>
    <scope>NUCLEOTIDE SEQUENCE [LARGE SCALE GENOMIC DNA]</scope>
    <source>
        <strain evidence="4 5">DSM 11393</strain>
    </source>
</reference>
<dbReference type="RefSeq" id="WP_072696461.1">
    <property type="nucleotide sequence ID" value="NZ_FRDI01000003.1"/>
</dbReference>
<proteinExistence type="inferred from homology"/>
<dbReference type="PANTHER" id="PTHR21660">
    <property type="entry name" value="THIOESTERASE SUPERFAMILY MEMBER-RELATED"/>
    <property type="match status" value="1"/>
</dbReference>
<dbReference type="Gene3D" id="3.10.129.10">
    <property type="entry name" value="Hotdog Thioesterase"/>
    <property type="match status" value="1"/>
</dbReference>
<accession>A0A1M7SCR8</accession>
<evidence type="ECO:0000256" key="1">
    <source>
        <dbReference type="ARBA" id="ARBA00008324"/>
    </source>
</evidence>
<evidence type="ECO:0000313" key="5">
    <source>
        <dbReference type="Proteomes" id="UP000186469"/>
    </source>
</evidence>
<dbReference type="STRING" id="1121455.SAMN02745728_00771"/>
<dbReference type="Proteomes" id="UP000186469">
    <property type="component" value="Unassembled WGS sequence"/>
</dbReference>
<dbReference type="CDD" id="cd03443">
    <property type="entry name" value="PaaI_thioesterase"/>
    <property type="match status" value="1"/>
</dbReference>
<dbReference type="InterPro" id="IPR039298">
    <property type="entry name" value="ACOT13"/>
</dbReference>
<dbReference type="InterPro" id="IPR006683">
    <property type="entry name" value="Thioestr_dom"/>
</dbReference>
<comment type="similarity">
    <text evidence="1">Belongs to the thioesterase PaaI family.</text>
</comment>
<dbReference type="EMBL" id="FRDI01000003">
    <property type="protein sequence ID" value="SHN56278.1"/>
    <property type="molecule type" value="Genomic_DNA"/>
</dbReference>
<organism evidence="4 5">
    <name type="scientific">Desulfovibrio litoralis DSM 11393</name>
    <dbReference type="NCBI Taxonomy" id="1121455"/>
    <lineage>
        <taxon>Bacteria</taxon>
        <taxon>Pseudomonadati</taxon>
        <taxon>Thermodesulfobacteriota</taxon>
        <taxon>Desulfovibrionia</taxon>
        <taxon>Desulfovibrionales</taxon>
        <taxon>Desulfovibrionaceae</taxon>
        <taxon>Desulfovibrio</taxon>
    </lineage>
</organism>
<dbReference type="InterPro" id="IPR003736">
    <property type="entry name" value="PAAI_dom"/>
</dbReference>
<dbReference type="OrthoDB" id="9813282at2"/>
<keyword evidence="2" id="KW-0378">Hydrolase</keyword>